<dbReference type="Gene3D" id="3.10.450.100">
    <property type="entry name" value="NTF2-like, domain 1"/>
    <property type="match status" value="1"/>
</dbReference>
<evidence type="ECO:0000256" key="4">
    <source>
        <dbReference type="ARBA" id="ARBA00012448"/>
    </source>
</evidence>
<dbReference type="GO" id="GO:0016740">
    <property type="term" value="F:transferase activity"/>
    <property type="evidence" value="ECO:0007669"/>
    <property type="project" value="UniProtKB-KW"/>
</dbReference>
<dbReference type="GO" id="GO:0046677">
    <property type="term" value="P:response to antibiotic"/>
    <property type="evidence" value="ECO:0007669"/>
    <property type="project" value="InterPro"/>
</dbReference>
<dbReference type="Gene3D" id="3.40.710.10">
    <property type="entry name" value="DD-peptidase/beta-lactamase superfamily"/>
    <property type="match status" value="1"/>
</dbReference>
<accession>A0A2S7MVS4</accession>
<feature type="domain" description="Penicillin-binding protein dimerisation" evidence="9">
    <location>
        <begin position="157"/>
        <end position="312"/>
    </location>
</feature>
<dbReference type="Gene3D" id="3.30.1390.30">
    <property type="entry name" value="Penicillin-binding protein 2a, domain 3"/>
    <property type="match status" value="1"/>
</dbReference>
<dbReference type="InterPro" id="IPR050515">
    <property type="entry name" value="Beta-lactam/transpept"/>
</dbReference>
<evidence type="ECO:0000256" key="3">
    <source>
        <dbReference type="ARBA" id="ARBA00007171"/>
    </source>
</evidence>
<dbReference type="InterPro" id="IPR001460">
    <property type="entry name" value="PCN-bd_Tpept"/>
</dbReference>
<evidence type="ECO:0000259" key="8">
    <source>
        <dbReference type="Pfam" id="PF00905"/>
    </source>
</evidence>
<evidence type="ECO:0000313" key="11">
    <source>
        <dbReference type="EMBL" id="PQD93894.1"/>
    </source>
</evidence>
<evidence type="ECO:0000313" key="12">
    <source>
        <dbReference type="Proteomes" id="UP000239663"/>
    </source>
</evidence>
<dbReference type="EMBL" id="PKOZ01000018">
    <property type="protein sequence ID" value="PQD93894.1"/>
    <property type="molecule type" value="Genomic_DNA"/>
</dbReference>
<keyword evidence="11" id="KW-0808">Transferase</keyword>
<dbReference type="Pfam" id="PF03717">
    <property type="entry name" value="PBP_dimer"/>
    <property type="match status" value="1"/>
</dbReference>
<dbReference type="Proteomes" id="UP000239663">
    <property type="component" value="Unassembled WGS sequence"/>
</dbReference>
<dbReference type="GO" id="GO:0009002">
    <property type="term" value="F:serine-type D-Ala-D-Ala carboxypeptidase activity"/>
    <property type="evidence" value="ECO:0007669"/>
    <property type="project" value="UniProtKB-EC"/>
</dbReference>
<dbReference type="SUPFAM" id="SSF56601">
    <property type="entry name" value="beta-lactamase/transpeptidase-like"/>
    <property type="match status" value="1"/>
</dbReference>
<comment type="similarity">
    <text evidence="3">Belongs to the transpeptidase family.</text>
</comment>
<dbReference type="GO" id="GO:0009252">
    <property type="term" value="P:peptidoglycan biosynthetic process"/>
    <property type="evidence" value="ECO:0007669"/>
    <property type="project" value="UniProtKB-UniPathway"/>
</dbReference>
<dbReference type="InterPro" id="IPR007887">
    <property type="entry name" value="MecA_N"/>
</dbReference>
<comment type="caution">
    <text evidence="11">The sequence shown here is derived from an EMBL/GenBank/DDBJ whole genome shotgun (WGS) entry which is preliminary data.</text>
</comment>
<dbReference type="SUPFAM" id="SSF54427">
    <property type="entry name" value="NTF2-like"/>
    <property type="match status" value="1"/>
</dbReference>
<dbReference type="RefSeq" id="WP_104850728.1">
    <property type="nucleotide sequence ID" value="NZ_PKOZ01000018.1"/>
</dbReference>
<keyword evidence="7" id="KW-0732">Signal</keyword>
<keyword evidence="5" id="KW-0472">Membrane</keyword>
<feature type="chain" id="PRO_5039472108" description="serine-type D-Ala-D-Ala carboxypeptidase" evidence="7">
    <location>
        <begin position="24"/>
        <end position="671"/>
    </location>
</feature>
<dbReference type="OrthoDB" id="9766847at2"/>
<evidence type="ECO:0000256" key="6">
    <source>
        <dbReference type="ARBA" id="ARBA00034000"/>
    </source>
</evidence>
<evidence type="ECO:0000259" key="9">
    <source>
        <dbReference type="Pfam" id="PF03717"/>
    </source>
</evidence>
<dbReference type="EC" id="3.4.16.4" evidence="4"/>
<dbReference type="AlphaFoldDB" id="A0A2S7MVS4"/>
<protein>
    <recommendedName>
        <fullName evidence="4">serine-type D-Ala-D-Ala carboxypeptidase</fullName>
        <ecNumber evidence="4">3.4.16.4</ecNumber>
    </recommendedName>
</protein>
<feature type="domain" description="Penicillin-binding protein transpeptidase" evidence="8">
    <location>
        <begin position="354"/>
        <end position="656"/>
    </location>
</feature>
<comment type="pathway">
    <text evidence="2">Cell wall biogenesis; peptidoglycan biosynthesis.</text>
</comment>
<evidence type="ECO:0000256" key="1">
    <source>
        <dbReference type="ARBA" id="ARBA00004370"/>
    </source>
</evidence>
<dbReference type="UniPathway" id="UPA00219"/>
<keyword evidence="12" id="KW-1185">Reference proteome</keyword>
<evidence type="ECO:0000256" key="5">
    <source>
        <dbReference type="ARBA" id="ARBA00023136"/>
    </source>
</evidence>
<feature type="domain" description="NTF2-like N-terminal transpeptidase" evidence="10">
    <location>
        <begin position="28"/>
        <end position="149"/>
    </location>
</feature>
<dbReference type="GO" id="GO:0005886">
    <property type="term" value="C:plasma membrane"/>
    <property type="evidence" value="ECO:0007669"/>
    <property type="project" value="TreeGrafter"/>
</dbReference>
<dbReference type="Pfam" id="PF05223">
    <property type="entry name" value="MecA_N"/>
    <property type="match status" value="1"/>
</dbReference>
<gene>
    <name evidence="11" type="ORF">CYL18_17195</name>
</gene>
<dbReference type="Pfam" id="PF00905">
    <property type="entry name" value="Transpeptidase"/>
    <property type="match status" value="1"/>
</dbReference>
<dbReference type="SUPFAM" id="SSF56519">
    <property type="entry name" value="Penicillin binding protein dimerisation domain"/>
    <property type="match status" value="1"/>
</dbReference>
<dbReference type="PANTHER" id="PTHR30627">
    <property type="entry name" value="PEPTIDOGLYCAN D,D-TRANSPEPTIDASE"/>
    <property type="match status" value="1"/>
</dbReference>
<comment type="catalytic activity">
    <reaction evidence="6">
        <text>Preferential cleavage: (Ac)2-L-Lys-D-Ala-|-D-Ala. Also transpeptidation of peptidyl-alanyl moieties that are N-acyl substituents of D-alanine.</text>
        <dbReference type="EC" id="3.4.16.4"/>
    </reaction>
</comment>
<dbReference type="PANTHER" id="PTHR30627:SF25">
    <property type="entry name" value="PENICILLIN-BINDING PROTEIN 3"/>
    <property type="match status" value="1"/>
</dbReference>
<proteinExistence type="inferred from homology"/>
<dbReference type="InterPro" id="IPR036138">
    <property type="entry name" value="PBP_dimer_sf"/>
</dbReference>
<feature type="signal peptide" evidence="7">
    <location>
        <begin position="1"/>
        <end position="23"/>
    </location>
</feature>
<evidence type="ECO:0000259" key="10">
    <source>
        <dbReference type="Pfam" id="PF05223"/>
    </source>
</evidence>
<dbReference type="Gene3D" id="3.90.1310.10">
    <property type="entry name" value="Penicillin-binding protein 2a (Domain 2)"/>
    <property type="match status" value="1"/>
</dbReference>
<dbReference type="GO" id="GO:0071972">
    <property type="term" value="F:peptidoglycan L,D-transpeptidase activity"/>
    <property type="evidence" value="ECO:0007669"/>
    <property type="project" value="TreeGrafter"/>
</dbReference>
<name>A0A2S7MVS4_9BACI</name>
<evidence type="ECO:0000256" key="2">
    <source>
        <dbReference type="ARBA" id="ARBA00004752"/>
    </source>
</evidence>
<reference evidence="11 12" key="1">
    <citation type="submission" date="2017-12" db="EMBL/GenBank/DDBJ databases">
        <title>Taxonomic description and draft genome of Pradoshia cofamensis Gen. nov., sp. nov., a thermotolerant bacillale isolated from anterior gut of earthworm Eisenia fetida.</title>
        <authorList>
            <person name="Saha T."/>
            <person name="Chakraborty R."/>
        </authorList>
    </citation>
    <scope>NUCLEOTIDE SEQUENCE [LARGE SCALE GENOMIC DNA]</scope>
    <source>
        <strain evidence="11 12">EAG3</strain>
    </source>
</reference>
<dbReference type="InterPro" id="IPR012338">
    <property type="entry name" value="Beta-lactam/transpept-like"/>
</dbReference>
<dbReference type="InterPro" id="IPR005311">
    <property type="entry name" value="PBP_dimer"/>
</dbReference>
<dbReference type="GO" id="GO:0008658">
    <property type="term" value="F:penicillin binding"/>
    <property type="evidence" value="ECO:0007669"/>
    <property type="project" value="InterPro"/>
</dbReference>
<organism evidence="11 12">
    <name type="scientific">Pradoshia eiseniae</name>
    <dbReference type="NCBI Taxonomy" id="2064768"/>
    <lineage>
        <taxon>Bacteria</taxon>
        <taxon>Bacillati</taxon>
        <taxon>Bacillota</taxon>
        <taxon>Bacilli</taxon>
        <taxon>Bacillales</taxon>
        <taxon>Bacillaceae</taxon>
        <taxon>Pradoshia</taxon>
    </lineage>
</organism>
<evidence type="ECO:0000256" key="7">
    <source>
        <dbReference type="SAM" id="SignalP"/>
    </source>
</evidence>
<comment type="subcellular location">
    <subcellularLocation>
        <location evidence="1">Membrane</location>
    </subcellularLocation>
</comment>
<dbReference type="InterPro" id="IPR032710">
    <property type="entry name" value="NTF2-like_dom_sf"/>
</dbReference>
<dbReference type="GO" id="GO:0071555">
    <property type="term" value="P:cell wall organization"/>
    <property type="evidence" value="ECO:0007669"/>
    <property type="project" value="TreeGrafter"/>
</dbReference>
<sequence length="671" mass="74616">MSKKRILASFLFLLLLVAAGCRDDSVQPESRLKDYVKLWNEQKFDDMYADYLSASTKETFKSEDFVDRYEKVYSDLGITDLEVKTNFEEEQEHEDKEQVTLPIQVKMNSIAGEIEFDKEVELKKETRDEEENWYIDWDTTFIFPDLQKDEKIGIGSTKAQRGEIFDRNGKGLAINGTAQQVGIVPEQFDESKKDEVAKILDNSTEYIDKQLNQSWVEPALFVPIQKIAKDDKERIEKLKAIDGVQFRETAVREYPYKESAAHLTGYVGTITAEELEKHKDKGYSASSVIGKRGLEELLEQELRGKDGYTIYIDREEPSIIAETEPEDGQSVKLMIDADLQKTAFSNMKGVAGTYSAVHPETGDVLALVSSPSFNPNDFILGMSSDNYAKLEKDAKQPLLNRFSAAFSPGSSIKPLIAMIGLNEGTLDPNKTIDISGLKWSKGAEWGNASITRVTDPKRPVDLEAALQYSDNIYFAQTALAIGEEKMISGLKELGIGEKEFPLEYPVRASQVSNDGKLTDSKLLADTGYGQGEVLMSLVHLASLYGGIVQDGTLMKPRLLETTEAAVWKDSITSSENAAILKKDMRKVVTDGTATAAKSDKYALAGKTGTAELKKSQDEKGQENGLFVAYDQNNPNVVMSILVENVQDEGGGKAVQKMILNTFEKWDAKGLK</sequence>
<dbReference type="PROSITE" id="PS51257">
    <property type="entry name" value="PROKAR_LIPOPROTEIN"/>
    <property type="match status" value="1"/>
</dbReference>